<dbReference type="PIRSF" id="PIRSF000124">
    <property type="entry name" value="UDPglc_GDPman_dh"/>
    <property type="match status" value="1"/>
</dbReference>
<comment type="similarity">
    <text evidence="3">Belongs to the UDP-glucose/GDP-mannose dehydrogenase family.</text>
</comment>
<sequence>MTALKMAADTPVTQNRKKICVIGLGYIGLPTASLLGTKGYDVLGVDISPKVVETINSGNVHIVEPDLDVLVRSAVQSGRLQASTKLAEADIFVIAVPTPFKDGFQPDLSYIENATRELAQHIRPGNLVILESTSPVGTTANIVAEGLKASGLDIGRDVFVAHCPERVLPGRILTELVENDRIVGGINEQSTEVAASFYEEFVRGEVLRTTASTAEMAKLVENSFRDVNIAFANELSMICDRIGISVWEVIELANKHPRVNILRPGPGVGGHCIAVDPWFIVANAPNEARLIRTAREVNDNKPDWVVTRVTTAAAKFRNPVIACLGLAFKADVDDLRMSPALEIVRRLKDEKIANLLICEPNIRQHPDFDLVSMEEAIERADIVVVLVDHRSFRKLKSMDLKEKVVIDTRGML</sequence>
<dbReference type="Pfam" id="PF03721">
    <property type="entry name" value="UDPG_MGDP_dh_N"/>
    <property type="match status" value="1"/>
</dbReference>
<dbReference type="InterPro" id="IPR017476">
    <property type="entry name" value="UDP-Glc/GDP-Man"/>
</dbReference>
<dbReference type="Gene3D" id="3.40.50.720">
    <property type="entry name" value="NAD(P)-binding Rossmann-like Domain"/>
    <property type="match status" value="2"/>
</dbReference>
<keyword evidence="6" id="KW-1185">Reference proteome</keyword>
<evidence type="ECO:0000256" key="3">
    <source>
        <dbReference type="PIRNR" id="PIRNR000124"/>
    </source>
</evidence>
<keyword evidence="2" id="KW-0520">NAD</keyword>
<organism evidence="5 6">
    <name type="scientific">Dongia soli</name>
    <dbReference type="NCBI Taxonomy" id="600628"/>
    <lineage>
        <taxon>Bacteria</taxon>
        <taxon>Pseudomonadati</taxon>
        <taxon>Pseudomonadota</taxon>
        <taxon>Alphaproteobacteria</taxon>
        <taxon>Rhodospirillales</taxon>
        <taxon>Dongiaceae</taxon>
        <taxon>Dongia</taxon>
    </lineage>
</organism>
<dbReference type="SUPFAM" id="SSF52413">
    <property type="entry name" value="UDP-glucose/GDP-mannose dehydrogenase C-terminal domain"/>
    <property type="match status" value="1"/>
</dbReference>
<dbReference type="InterPro" id="IPR008927">
    <property type="entry name" value="6-PGluconate_DH-like_C_sf"/>
</dbReference>
<dbReference type="GO" id="GO:0089714">
    <property type="term" value="F:UDP-N-acetyl-D-mannosamine dehydrogenase activity"/>
    <property type="evidence" value="ECO:0007669"/>
    <property type="project" value="UniProtKB-EC"/>
</dbReference>
<comment type="caution">
    <text evidence="5">The sequence shown here is derived from an EMBL/GenBank/DDBJ whole genome shotgun (WGS) entry which is preliminary data.</text>
</comment>
<dbReference type="InterPro" id="IPR036291">
    <property type="entry name" value="NAD(P)-bd_dom_sf"/>
</dbReference>
<evidence type="ECO:0000313" key="5">
    <source>
        <dbReference type="EMBL" id="MDY0882771.1"/>
    </source>
</evidence>
<evidence type="ECO:0000256" key="1">
    <source>
        <dbReference type="ARBA" id="ARBA00023002"/>
    </source>
</evidence>
<dbReference type="InterPro" id="IPR001732">
    <property type="entry name" value="UDP-Glc/GDP-Man_DH_N"/>
</dbReference>
<dbReference type="SUPFAM" id="SSF48179">
    <property type="entry name" value="6-phosphogluconate dehydrogenase C-terminal domain-like"/>
    <property type="match status" value="1"/>
</dbReference>
<feature type="domain" description="UDP-glucose/GDP-mannose dehydrogenase C-terminal" evidence="4">
    <location>
        <begin position="322"/>
        <end position="411"/>
    </location>
</feature>
<reference evidence="5 6" key="1">
    <citation type="journal article" date="2016" name="Antonie Van Leeuwenhoek">
        <title>Dongia soli sp. nov., isolated from soil from Dokdo, Korea.</title>
        <authorList>
            <person name="Kim D.U."/>
            <person name="Lee H."/>
            <person name="Kim H."/>
            <person name="Kim S.G."/>
            <person name="Ka J.O."/>
        </authorList>
    </citation>
    <scope>NUCLEOTIDE SEQUENCE [LARGE SCALE GENOMIC DNA]</scope>
    <source>
        <strain evidence="5 6">D78</strain>
    </source>
</reference>
<dbReference type="Pfam" id="PF00984">
    <property type="entry name" value="UDPG_MGDP_dh"/>
    <property type="match status" value="1"/>
</dbReference>
<evidence type="ECO:0000256" key="2">
    <source>
        <dbReference type="ARBA" id="ARBA00023027"/>
    </source>
</evidence>
<dbReference type="PANTHER" id="PTHR43491">
    <property type="entry name" value="UDP-N-ACETYL-D-MANNOSAMINE DEHYDROGENASE"/>
    <property type="match status" value="1"/>
</dbReference>
<gene>
    <name evidence="5" type="primary">wecC</name>
    <name evidence="5" type="ORF">SMD27_07945</name>
</gene>
<keyword evidence="1 5" id="KW-0560">Oxidoreductase</keyword>
<dbReference type="EC" id="1.1.1.336" evidence="5"/>
<evidence type="ECO:0000259" key="4">
    <source>
        <dbReference type="SMART" id="SM00984"/>
    </source>
</evidence>
<dbReference type="PIRSF" id="PIRSF500136">
    <property type="entry name" value="UDP_ManNAc_DH"/>
    <property type="match status" value="1"/>
</dbReference>
<dbReference type="EMBL" id="JAXCLW010000002">
    <property type="protein sequence ID" value="MDY0882771.1"/>
    <property type="molecule type" value="Genomic_DNA"/>
</dbReference>
<dbReference type="Pfam" id="PF03720">
    <property type="entry name" value="UDPG_MGDP_dh_C"/>
    <property type="match status" value="1"/>
</dbReference>
<dbReference type="InterPro" id="IPR028359">
    <property type="entry name" value="UDP_ManNAc/GlcNAc_DH"/>
</dbReference>
<protein>
    <submittedName>
        <fullName evidence="5">UDP-N-acetyl-D-mannosamine dehydrogenase</fullName>
        <ecNumber evidence="5">1.1.1.336</ecNumber>
    </submittedName>
</protein>
<evidence type="ECO:0000313" key="6">
    <source>
        <dbReference type="Proteomes" id="UP001279642"/>
    </source>
</evidence>
<dbReference type="Proteomes" id="UP001279642">
    <property type="component" value="Unassembled WGS sequence"/>
</dbReference>
<dbReference type="InterPro" id="IPR014027">
    <property type="entry name" value="UDP-Glc/GDP-Man_DH_C"/>
</dbReference>
<dbReference type="InterPro" id="IPR014026">
    <property type="entry name" value="UDP-Glc/GDP-Man_DH_dimer"/>
</dbReference>
<dbReference type="PANTHER" id="PTHR43491:SF1">
    <property type="entry name" value="UDP-N-ACETYL-D-MANNOSAMINE DEHYDROGENASE"/>
    <property type="match status" value="1"/>
</dbReference>
<name>A0ABU5EA73_9PROT</name>
<dbReference type="NCBIfam" id="TIGR03026">
    <property type="entry name" value="NDP-sugDHase"/>
    <property type="match status" value="1"/>
</dbReference>
<dbReference type="SMART" id="SM00984">
    <property type="entry name" value="UDPG_MGDP_dh_C"/>
    <property type="match status" value="1"/>
</dbReference>
<dbReference type="Gene3D" id="1.20.5.100">
    <property type="entry name" value="Cytochrome c1, transmembrane anchor, C-terminal"/>
    <property type="match status" value="1"/>
</dbReference>
<dbReference type="SUPFAM" id="SSF51735">
    <property type="entry name" value="NAD(P)-binding Rossmann-fold domains"/>
    <property type="match status" value="1"/>
</dbReference>
<dbReference type="NCBIfam" id="NF008286">
    <property type="entry name" value="PRK11064.1"/>
    <property type="match status" value="1"/>
</dbReference>
<dbReference type="RefSeq" id="WP_320507833.1">
    <property type="nucleotide sequence ID" value="NZ_JAXCLW010000002.1"/>
</dbReference>
<accession>A0ABU5EA73</accession>
<dbReference type="InterPro" id="IPR036220">
    <property type="entry name" value="UDP-Glc/GDP-Man_DH_C_sf"/>
</dbReference>
<proteinExistence type="inferred from homology"/>